<keyword evidence="3" id="KW-1185">Reference proteome</keyword>
<dbReference type="Pfam" id="PF04734">
    <property type="entry name" value="Ceramidase_alk"/>
    <property type="match status" value="1"/>
</dbReference>
<proteinExistence type="predicted"/>
<organism evidence="2 3">
    <name type="scientific">Kribbella alba</name>
    <dbReference type="NCBI Taxonomy" id="190197"/>
    <lineage>
        <taxon>Bacteria</taxon>
        <taxon>Bacillati</taxon>
        <taxon>Actinomycetota</taxon>
        <taxon>Actinomycetes</taxon>
        <taxon>Propionibacteriales</taxon>
        <taxon>Kribbellaceae</taxon>
        <taxon>Kribbella</taxon>
    </lineage>
</organism>
<dbReference type="Proteomes" id="UP001501319">
    <property type="component" value="Unassembled WGS sequence"/>
</dbReference>
<dbReference type="EMBL" id="BAAANE010000004">
    <property type="protein sequence ID" value="GAA1637050.1"/>
    <property type="molecule type" value="Genomic_DNA"/>
</dbReference>
<protein>
    <recommendedName>
        <fullName evidence="1">Neutral/alkaline non-lysosomal ceramidase N-terminal domain-containing protein</fullName>
    </recommendedName>
</protein>
<evidence type="ECO:0000313" key="3">
    <source>
        <dbReference type="Proteomes" id="UP001501319"/>
    </source>
</evidence>
<dbReference type="InterPro" id="IPR031329">
    <property type="entry name" value="NEUT/ALK_ceramidase_N"/>
</dbReference>
<evidence type="ECO:0000259" key="1">
    <source>
        <dbReference type="Pfam" id="PF04734"/>
    </source>
</evidence>
<evidence type="ECO:0000313" key="2">
    <source>
        <dbReference type="EMBL" id="GAA1637050.1"/>
    </source>
</evidence>
<comment type="caution">
    <text evidence="2">The sequence shown here is derived from an EMBL/GenBank/DDBJ whole genome shotgun (WGS) entry which is preliminary data.</text>
</comment>
<gene>
    <name evidence="2" type="ORF">GCM10009744_27770</name>
</gene>
<sequence>MSPVQGGFSRAVSSITAGAAVVDVTPAVGAAMSGFVARSSPSTGVHDPITVRAVCVEDTALVTVDVVGLHEDFCAAVARGTSLPAENVRVHATHTHGGPASVPGRLGDEADPVWLESLEASCINAVEEALQNRRPARLLSGYGIEVGVAQNRRRPDGPVDRSLPVAQLVDSDGHPIAVLASYACHPVVLSADNTLLTADYPGVVRRVVEQRSPGAVAMFLTGCAGDANTGHAASASVSLRANDSRTFAAAEAAGTAIAAAVAAAPLKPCDGPIAAAVGQTELTIDADPQVAEASRWGEIAADPNSDPAAAALMRCWANWAARTAASAPTTWTARVGVLIWGGIRIITLPGEPFARTSLDIRAALDRSTGSGMPHHGNGATFVVGYTDGCPGYLPPACEHPHGGYEVLEAHRYYNLPGPFAPDSATRLTQTALTLAAQVATPKPGQSKATNAS</sequence>
<dbReference type="RefSeq" id="WP_344111641.1">
    <property type="nucleotide sequence ID" value="NZ_BAAANE010000004.1"/>
</dbReference>
<accession>A0ABP4R5L8</accession>
<reference evidence="3" key="1">
    <citation type="journal article" date="2019" name="Int. J. Syst. Evol. Microbiol.">
        <title>The Global Catalogue of Microorganisms (GCM) 10K type strain sequencing project: providing services to taxonomists for standard genome sequencing and annotation.</title>
        <authorList>
            <consortium name="The Broad Institute Genomics Platform"/>
            <consortium name="The Broad Institute Genome Sequencing Center for Infectious Disease"/>
            <person name="Wu L."/>
            <person name="Ma J."/>
        </authorList>
    </citation>
    <scope>NUCLEOTIDE SEQUENCE [LARGE SCALE GENOMIC DNA]</scope>
    <source>
        <strain evidence="3">JCM 14306</strain>
    </source>
</reference>
<name>A0ABP4R5L8_9ACTN</name>
<feature type="domain" description="Neutral/alkaline non-lysosomal ceramidase N-terminal" evidence="1">
    <location>
        <begin position="17"/>
        <end position="214"/>
    </location>
</feature>